<reference evidence="1 2" key="1">
    <citation type="journal article" date="2006" name="Science">
        <title>The genome of black cottonwood, Populus trichocarpa (Torr. &amp; Gray).</title>
        <authorList>
            <person name="Tuskan G.A."/>
            <person name="Difazio S."/>
            <person name="Jansson S."/>
            <person name="Bohlmann J."/>
            <person name="Grigoriev I."/>
            <person name="Hellsten U."/>
            <person name="Putnam N."/>
            <person name="Ralph S."/>
            <person name="Rombauts S."/>
            <person name="Salamov A."/>
            <person name="Schein J."/>
            <person name="Sterck L."/>
            <person name="Aerts A."/>
            <person name="Bhalerao R.R."/>
            <person name="Bhalerao R.P."/>
            <person name="Blaudez D."/>
            <person name="Boerjan W."/>
            <person name="Brun A."/>
            <person name="Brunner A."/>
            <person name="Busov V."/>
            <person name="Campbell M."/>
            <person name="Carlson J."/>
            <person name="Chalot M."/>
            <person name="Chapman J."/>
            <person name="Chen G.L."/>
            <person name="Cooper D."/>
            <person name="Coutinho P.M."/>
            <person name="Couturier J."/>
            <person name="Covert S."/>
            <person name="Cronk Q."/>
            <person name="Cunningham R."/>
            <person name="Davis J."/>
            <person name="Degroeve S."/>
            <person name="Dejardin A."/>
            <person name="Depamphilis C."/>
            <person name="Detter J."/>
            <person name="Dirks B."/>
            <person name="Dubchak I."/>
            <person name="Duplessis S."/>
            <person name="Ehlting J."/>
            <person name="Ellis B."/>
            <person name="Gendler K."/>
            <person name="Goodstein D."/>
            <person name="Gribskov M."/>
            <person name="Grimwood J."/>
            <person name="Groover A."/>
            <person name="Gunter L."/>
            <person name="Hamberger B."/>
            <person name="Heinze B."/>
            <person name="Helariutta Y."/>
            <person name="Henrissat B."/>
            <person name="Holligan D."/>
            <person name="Holt R."/>
            <person name="Huang W."/>
            <person name="Islam-Faridi N."/>
            <person name="Jones S."/>
            <person name="Jones-Rhoades M."/>
            <person name="Jorgensen R."/>
            <person name="Joshi C."/>
            <person name="Kangasjarvi J."/>
            <person name="Karlsson J."/>
            <person name="Kelleher C."/>
            <person name="Kirkpatrick R."/>
            <person name="Kirst M."/>
            <person name="Kohler A."/>
            <person name="Kalluri U."/>
            <person name="Larimer F."/>
            <person name="Leebens-Mack J."/>
            <person name="Leple J.C."/>
            <person name="Locascio P."/>
            <person name="Lou Y."/>
            <person name="Lucas S."/>
            <person name="Martin F."/>
            <person name="Montanini B."/>
            <person name="Napoli C."/>
            <person name="Nelson D.R."/>
            <person name="Nelson C."/>
            <person name="Nieminen K."/>
            <person name="Nilsson O."/>
            <person name="Pereda V."/>
            <person name="Peter G."/>
            <person name="Philippe R."/>
            <person name="Pilate G."/>
            <person name="Poliakov A."/>
            <person name="Razumovskaya J."/>
            <person name="Richardson P."/>
            <person name="Rinaldi C."/>
            <person name="Ritland K."/>
            <person name="Rouze P."/>
            <person name="Ryaboy D."/>
            <person name="Schmutz J."/>
            <person name="Schrader J."/>
            <person name="Segerman B."/>
            <person name="Shin H."/>
            <person name="Siddiqui A."/>
            <person name="Sterky F."/>
            <person name="Terry A."/>
            <person name="Tsai C.J."/>
            <person name="Uberbacher E."/>
            <person name="Unneberg P."/>
            <person name="Vahala J."/>
            <person name="Wall K."/>
            <person name="Wessler S."/>
            <person name="Yang G."/>
            <person name="Yin T."/>
            <person name="Douglas C."/>
            <person name="Marra M."/>
            <person name="Sandberg G."/>
            <person name="Van de Peer Y."/>
            <person name="Rokhsar D."/>
        </authorList>
    </citation>
    <scope>NUCLEOTIDE SEQUENCE [LARGE SCALE GENOMIC DNA]</scope>
    <source>
        <strain evidence="2">cv. Nisqually</strain>
    </source>
</reference>
<name>A0A2K1X9Y0_POPTR</name>
<keyword evidence="2" id="KW-1185">Reference proteome</keyword>
<proteinExistence type="predicted"/>
<dbReference type="EMBL" id="CM009305">
    <property type="protein sequence ID" value="PNS97581.1"/>
    <property type="molecule type" value="Genomic_DNA"/>
</dbReference>
<dbReference type="Proteomes" id="UP000006729">
    <property type="component" value="Chromosome 16"/>
</dbReference>
<evidence type="ECO:0000313" key="1">
    <source>
        <dbReference type="EMBL" id="PNS97581.1"/>
    </source>
</evidence>
<evidence type="ECO:0000313" key="2">
    <source>
        <dbReference type="Proteomes" id="UP000006729"/>
    </source>
</evidence>
<gene>
    <name evidence="1" type="ORF">POPTR_016G030700</name>
</gene>
<accession>A0A2K1X9Y0</accession>
<dbReference type="InParanoid" id="A0A2K1X9Y0"/>
<dbReference type="AlphaFoldDB" id="A0A2K1X9Y0"/>
<sequence length="223" mass="25737">MNAKFLKLLKMRMYSKIIQSITTFTVINSESIRSPAQEPQQIIHNQDMWLEVATVSMDGGRSTEDTFDNIQKIELGTLAINRLGETEHEAAIVQIENGVQATEDILYDETVIVNFEPALQVEPDHQQLNFIQESMICENQQMVLARFSDDHVIGIISGEDDELANYQSEYVFYGYDMSQVFQILSEDPIISFESLTTHTILSKIRRWGLEFKFKFANRPLLYR</sequence>
<organism evidence="1 2">
    <name type="scientific">Populus trichocarpa</name>
    <name type="common">Western balsam poplar</name>
    <name type="synonym">Populus balsamifera subsp. trichocarpa</name>
    <dbReference type="NCBI Taxonomy" id="3694"/>
    <lineage>
        <taxon>Eukaryota</taxon>
        <taxon>Viridiplantae</taxon>
        <taxon>Streptophyta</taxon>
        <taxon>Embryophyta</taxon>
        <taxon>Tracheophyta</taxon>
        <taxon>Spermatophyta</taxon>
        <taxon>Magnoliopsida</taxon>
        <taxon>eudicotyledons</taxon>
        <taxon>Gunneridae</taxon>
        <taxon>Pentapetalae</taxon>
        <taxon>rosids</taxon>
        <taxon>fabids</taxon>
        <taxon>Malpighiales</taxon>
        <taxon>Salicaceae</taxon>
        <taxon>Saliceae</taxon>
        <taxon>Populus</taxon>
    </lineage>
</organism>
<protein>
    <submittedName>
        <fullName evidence="1">Uncharacterized protein</fullName>
    </submittedName>
</protein>